<gene>
    <name evidence="1" type="ORF">AMATHDRAFT_7973</name>
</gene>
<organism evidence="1 2">
    <name type="scientific">Amanita thiersii Skay4041</name>
    <dbReference type="NCBI Taxonomy" id="703135"/>
    <lineage>
        <taxon>Eukaryota</taxon>
        <taxon>Fungi</taxon>
        <taxon>Dikarya</taxon>
        <taxon>Basidiomycota</taxon>
        <taxon>Agaricomycotina</taxon>
        <taxon>Agaricomycetes</taxon>
        <taxon>Agaricomycetidae</taxon>
        <taxon>Agaricales</taxon>
        <taxon>Pluteineae</taxon>
        <taxon>Amanitaceae</taxon>
        <taxon>Amanita</taxon>
    </lineage>
</organism>
<accession>A0A2A9NF17</accession>
<reference evidence="1 2" key="1">
    <citation type="submission" date="2014-02" db="EMBL/GenBank/DDBJ databases">
        <title>Transposable element dynamics among asymbiotic and ectomycorrhizal Amanita fungi.</title>
        <authorList>
            <consortium name="DOE Joint Genome Institute"/>
            <person name="Hess J."/>
            <person name="Skrede I."/>
            <person name="Wolfe B."/>
            <person name="LaButti K."/>
            <person name="Ohm R.A."/>
            <person name="Grigoriev I.V."/>
            <person name="Pringle A."/>
        </authorList>
    </citation>
    <scope>NUCLEOTIDE SEQUENCE [LARGE SCALE GENOMIC DNA]</scope>
    <source>
        <strain evidence="1 2">SKay4041</strain>
    </source>
</reference>
<dbReference type="Proteomes" id="UP000242287">
    <property type="component" value="Unassembled WGS sequence"/>
</dbReference>
<dbReference type="EMBL" id="KZ302209">
    <property type="protein sequence ID" value="PFH46312.1"/>
    <property type="molecule type" value="Genomic_DNA"/>
</dbReference>
<protein>
    <submittedName>
        <fullName evidence="1">Uncharacterized protein</fullName>
    </submittedName>
</protein>
<evidence type="ECO:0000313" key="2">
    <source>
        <dbReference type="Proteomes" id="UP000242287"/>
    </source>
</evidence>
<keyword evidence="2" id="KW-1185">Reference proteome</keyword>
<name>A0A2A9NF17_9AGAR</name>
<sequence>MSLISSWHAGAVHQEEINGQRNVDDLRILPDSSFEVRPQFTVRTRSQSETRRNSRVVANYKGTDRAFAGPAASSLDVGVVCRISASICILFEHSAIKGTTGLTPTLYLPDFTFRS</sequence>
<proteinExistence type="predicted"/>
<evidence type="ECO:0000313" key="1">
    <source>
        <dbReference type="EMBL" id="PFH46312.1"/>
    </source>
</evidence>
<dbReference type="AlphaFoldDB" id="A0A2A9NF17"/>